<gene>
    <name evidence="2" type="ORF">UU48_C0004G0071</name>
</gene>
<feature type="region of interest" description="Disordered" evidence="1">
    <location>
        <begin position="73"/>
        <end position="96"/>
    </location>
</feature>
<sequence length="96" mass="11056">MNATGKIPLRNKMIFIEQNAKNNFRMLRIFLRDWCDDVLENFFTSNNPNKNDNDGDNQKNMDETAKCVGCNETKDPQDNENDCDGIKHSGKVISKE</sequence>
<evidence type="ECO:0000256" key="1">
    <source>
        <dbReference type="SAM" id="MobiDB-lite"/>
    </source>
</evidence>
<protein>
    <submittedName>
        <fullName evidence="2">Uncharacterized protein</fullName>
    </submittedName>
</protein>
<dbReference type="Proteomes" id="UP000034746">
    <property type="component" value="Unassembled WGS sequence"/>
</dbReference>
<comment type="caution">
    <text evidence="2">The sequence shown here is derived from an EMBL/GenBank/DDBJ whole genome shotgun (WGS) entry which is preliminary data.</text>
</comment>
<accession>A0A0G0VBI0</accession>
<name>A0A0G0VBI0_9BACT</name>
<organism evidence="2 3">
    <name type="scientific">Candidatus Uhrbacteria bacterium GW2011_GWF2_41_16</name>
    <dbReference type="NCBI Taxonomy" id="1618997"/>
    <lineage>
        <taxon>Bacteria</taxon>
        <taxon>Candidatus Uhriibacteriota</taxon>
    </lineage>
</organism>
<evidence type="ECO:0000313" key="3">
    <source>
        <dbReference type="Proteomes" id="UP000034746"/>
    </source>
</evidence>
<dbReference type="EMBL" id="LCAU01000004">
    <property type="protein sequence ID" value="KKR98278.1"/>
    <property type="molecule type" value="Genomic_DNA"/>
</dbReference>
<dbReference type="AlphaFoldDB" id="A0A0G0VBI0"/>
<proteinExistence type="predicted"/>
<evidence type="ECO:0000313" key="2">
    <source>
        <dbReference type="EMBL" id="KKR98278.1"/>
    </source>
</evidence>
<reference evidence="2 3" key="1">
    <citation type="journal article" date="2015" name="Nature">
        <title>rRNA introns, odd ribosomes, and small enigmatic genomes across a large radiation of phyla.</title>
        <authorList>
            <person name="Brown C.T."/>
            <person name="Hug L.A."/>
            <person name="Thomas B.C."/>
            <person name="Sharon I."/>
            <person name="Castelle C.J."/>
            <person name="Singh A."/>
            <person name="Wilkins M.J."/>
            <person name="Williams K.H."/>
            <person name="Banfield J.F."/>
        </authorList>
    </citation>
    <scope>NUCLEOTIDE SEQUENCE [LARGE SCALE GENOMIC DNA]</scope>
</reference>